<keyword evidence="2" id="KW-1185">Reference proteome</keyword>
<organism evidence="1 2">
    <name type="scientific">Vespula maculifrons</name>
    <name type="common">Eastern yellow jacket</name>
    <name type="synonym">Wasp</name>
    <dbReference type="NCBI Taxonomy" id="7453"/>
    <lineage>
        <taxon>Eukaryota</taxon>
        <taxon>Metazoa</taxon>
        <taxon>Ecdysozoa</taxon>
        <taxon>Arthropoda</taxon>
        <taxon>Hexapoda</taxon>
        <taxon>Insecta</taxon>
        <taxon>Pterygota</taxon>
        <taxon>Neoptera</taxon>
        <taxon>Endopterygota</taxon>
        <taxon>Hymenoptera</taxon>
        <taxon>Apocrita</taxon>
        <taxon>Aculeata</taxon>
        <taxon>Vespoidea</taxon>
        <taxon>Vespidae</taxon>
        <taxon>Vespinae</taxon>
        <taxon>Vespula</taxon>
    </lineage>
</organism>
<name>A0ABD2BGE3_VESMC</name>
<dbReference type="AlphaFoldDB" id="A0ABD2BGE3"/>
<accession>A0ABD2BGE3</accession>
<proteinExistence type="predicted"/>
<evidence type="ECO:0000313" key="1">
    <source>
        <dbReference type="EMBL" id="KAL2731523.1"/>
    </source>
</evidence>
<dbReference type="Proteomes" id="UP001607303">
    <property type="component" value="Unassembled WGS sequence"/>
</dbReference>
<protein>
    <submittedName>
        <fullName evidence="1">Uncharacterized protein</fullName>
    </submittedName>
</protein>
<reference evidence="1 2" key="1">
    <citation type="journal article" date="2024" name="Ann. Entomol. Soc. Am.">
        <title>Genomic analyses of the southern and eastern yellowjacket wasps (Hymenoptera: Vespidae) reveal evolutionary signatures of social life.</title>
        <authorList>
            <person name="Catto M.A."/>
            <person name="Caine P.B."/>
            <person name="Orr S.E."/>
            <person name="Hunt B.G."/>
            <person name="Goodisman M.A.D."/>
        </authorList>
    </citation>
    <scope>NUCLEOTIDE SEQUENCE [LARGE SCALE GENOMIC DNA]</scope>
    <source>
        <strain evidence="1">232</strain>
        <tissue evidence="1">Head and thorax</tissue>
    </source>
</reference>
<dbReference type="EMBL" id="JAYRBN010000076">
    <property type="protein sequence ID" value="KAL2731523.1"/>
    <property type="molecule type" value="Genomic_DNA"/>
</dbReference>
<sequence length="77" mass="8836">MTFKCKSTPGFGLHPRNVKFEGKGVLETFGTKSLEWMDGWMVGWSVGWMDGWSDGWMDGWILVRVHYGENLTMKMSS</sequence>
<gene>
    <name evidence="1" type="ORF">V1477_015346</name>
</gene>
<comment type="caution">
    <text evidence="1">The sequence shown here is derived from an EMBL/GenBank/DDBJ whole genome shotgun (WGS) entry which is preliminary data.</text>
</comment>
<evidence type="ECO:0000313" key="2">
    <source>
        <dbReference type="Proteomes" id="UP001607303"/>
    </source>
</evidence>